<organism evidence="5 6">
    <name type="scientific">Aestuariivirga litoralis</name>
    <dbReference type="NCBI Taxonomy" id="2650924"/>
    <lineage>
        <taxon>Bacteria</taxon>
        <taxon>Pseudomonadati</taxon>
        <taxon>Pseudomonadota</taxon>
        <taxon>Alphaproteobacteria</taxon>
        <taxon>Hyphomicrobiales</taxon>
        <taxon>Aestuariivirgaceae</taxon>
        <taxon>Aestuariivirga</taxon>
    </lineage>
</organism>
<keyword evidence="6" id="KW-1185">Reference proteome</keyword>
<dbReference type="Proteomes" id="UP000248795">
    <property type="component" value="Unassembled WGS sequence"/>
</dbReference>
<dbReference type="SMART" id="SM01007">
    <property type="entry name" value="Aldolase_II"/>
    <property type="match status" value="1"/>
</dbReference>
<comment type="caution">
    <text evidence="5">The sequence shown here is derived from an EMBL/GenBank/DDBJ whole genome shotgun (WGS) entry which is preliminary data.</text>
</comment>
<keyword evidence="1" id="KW-0479">Metal-binding</keyword>
<evidence type="ECO:0000256" key="1">
    <source>
        <dbReference type="ARBA" id="ARBA00022723"/>
    </source>
</evidence>
<dbReference type="InterPro" id="IPR050197">
    <property type="entry name" value="Aldolase_class_II_sugar_metab"/>
</dbReference>
<dbReference type="PANTHER" id="PTHR22789">
    <property type="entry name" value="FUCULOSE PHOSPHATE ALDOLASE"/>
    <property type="match status" value="1"/>
</dbReference>
<dbReference type="GO" id="GO:0005829">
    <property type="term" value="C:cytosol"/>
    <property type="evidence" value="ECO:0007669"/>
    <property type="project" value="TreeGrafter"/>
</dbReference>
<evidence type="ECO:0000256" key="2">
    <source>
        <dbReference type="ARBA" id="ARBA00023239"/>
    </source>
</evidence>
<protein>
    <submittedName>
        <fullName evidence="5">Class II aldolase</fullName>
    </submittedName>
</protein>
<evidence type="ECO:0000313" key="5">
    <source>
        <dbReference type="EMBL" id="PZF75297.1"/>
    </source>
</evidence>
<dbReference type="GO" id="GO:0019323">
    <property type="term" value="P:pentose catabolic process"/>
    <property type="evidence" value="ECO:0007669"/>
    <property type="project" value="TreeGrafter"/>
</dbReference>
<dbReference type="GO" id="GO:0016832">
    <property type="term" value="F:aldehyde-lyase activity"/>
    <property type="evidence" value="ECO:0007669"/>
    <property type="project" value="TreeGrafter"/>
</dbReference>
<evidence type="ECO:0000259" key="4">
    <source>
        <dbReference type="SMART" id="SM01007"/>
    </source>
</evidence>
<dbReference type="AlphaFoldDB" id="A0A2W2BHA3"/>
<reference evidence="6" key="1">
    <citation type="submission" date="2018-06" db="EMBL/GenBank/DDBJ databases">
        <title>Aestuariibacter litoralis strain KCTC 52945T.</title>
        <authorList>
            <person name="Li X."/>
            <person name="Salam N."/>
            <person name="Li J.-L."/>
            <person name="Chen Y.-M."/>
            <person name="Yang Z.-W."/>
            <person name="Zhang L.-Y."/>
            <person name="Han M.-X."/>
            <person name="Xiao M."/>
            <person name="Li W.-J."/>
        </authorList>
    </citation>
    <scope>NUCLEOTIDE SEQUENCE [LARGE SCALE GENOMIC DNA]</scope>
    <source>
        <strain evidence="6">KCTC 52945</strain>
    </source>
</reference>
<name>A0A2W2BHA3_9HYPH</name>
<sequence length="252" mass="27673">MAKLKYLDLREAVIDTCLRMNEEGINQGTSGNVSVRTPEGFLITASGIPYARMKPEHIVEMDLDGGYVGEYLPSTEWRMHLDIFKHRAEAGAIVHTHSIYATALACLRKDIPPFHYMIGIAGGTDIRCSDYAEFGTPELSAAMLKALKDRSACLLGNHGQIAFGPNLEKALWRAGEVETIAHQYWAALQVGKPVILRSNQMNTVLARMKTYGKQAGEFKKTDAPSVTGLVRRDVPKKAAPKTSGAKKGTKKK</sequence>
<accession>A0A2W2BHA3</accession>
<evidence type="ECO:0000256" key="3">
    <source>
        <dbReference type="SAM" id="MobiDB-lite"/>
    </source>
</evidence>
<dbReference type="InterPro" id="IPR036409">
    <property type="entry name" value="Aldolase_II/adducin_N_sf"/>
</dbReference>
<dbReference type="InterPro" id="IPR001303">
    <property type="entry name" value="Aldolase_II/adducin_N"/>
</dbReference>
<gene>
    <name evidence="5" type="ORF">DK847_18975</name>
</gene>
<dbReference type="Gene3D" id="3.40.225.10">
    <property type="entry name" value="Class II aldolase/adducin N-terminal domain"/>
    <property type="match status" value="1"/>
</dbReference>
<evidence type="ECO:0000313" key="6">
    <source>
        <dbReference type="Proteomes" id="UP000248795"/>
    </source>
</evidence>
<proteinExistence type="predicted"/>
<dbReference type="SUPFAM" id="SSF53639">
    <property type="entry name" value="AraD/HMP-PK domain-like"/>
    <property type="match status" value="1"/>
</dbReference>
<dbReference type="EMBL" id="QKVK01000012">
    <property type="protein sequence ID" value="PZF75297.1"/>
    <property type="molecule type" value="Genomic_DNA"/>
</dbReference>
<feature type="region of interest" description="Disordered" evidence="3">
    <location>
        <begin position="222"/>
        <end position="252"/>
    </location>
</feature>
<dbReference type="Pfam" id="PF00596">
    <property type="entry name" value="Aldolase_II"/>
    <property type="match status" value="1"/>
</dbReference>
<keyword evidence="2" id="KW-0456">Lyase</keyword>
<dbReference type="GO" id="GO:0046872">
    <property type="term" value="F:metal ion binding"/>
    <property type="evidence" value="ECO:0007669"/>
    <property type="project" value="UniProtKB-KW"/>
</dbReference>
<dbReference type="RefSeq" id="WP_111200123.1">
    <property type="nucleotide sequence ID" value="NZ_QKVK01000012.1"/>
</dbReference>
<feature type="domain" description="Class II aldolase/adducin N-terminal" evidence="4">
    <location>
        <begin position="11"/>
        <end position="185"/>
    </location>
</feature>
<dbReference type="PANTHER" id="PTHR22789:SF0">
    <property type="entry name" value="3-OXO-TETRONATE 4-PHOSPHATE DECARBOXYLASE-RELATED"/>
    <property type="match status" value="1"/>
</dbReference>